<dbReference type="SUPFAM" id="SSF46689">
    <property type="entry name" value="Homeodomain-like"/>
    <property type="match status" value="2"/>
</dbReference>
<dbReference type="Gene3D" id="1.10.10.60">
    <property type="entry name" value="Homeodomain-like"/>
    <property type="match status" value="2"/>
</dbReference>
<dbReference type="GO" id="GO:0003700">
    <property type="term" value="F:DNA-binding transcription factor activity"/>
    <property type="evidence" value="ECO:0007669"/>
    <property type="project" value="InterPro"/>
</dbReference>
<keyword evidence="3" id="KW-0804">Transcription</keyword>
<reference evidence="5 6" key="1">
    <citation type="submission" date="2019-12" db="EMBL/GenBank/DDBJ databases">
        <title>Sequence classification of anaerobic respiratory reductive dehalogenases: First we see many, then we see few.</title>
        <authorList>
            <person name="Molenda O."/>
            <person name="Puentes Jacome L.A."/>
            <person name="Cao X."/>
            <person name="Nesbo C.L."/>
            <person name="Tang S."/>
            <person name="Morson N."/>
            <person name="Patron J."/>
            <person name="Lomheim L."/>
            <person name="Wishart D.S."/>
            <person name="Edwards E.A."/>
        </authorList>
    </citation>
    <scope>NUCLEOTIDE SEQUENCE [LARGE SCALE GENOMIC DNA]</scope>
    <source>
        <strain evidence="5 6">12DCA</strain>
    </source>
</reference>
<evidence type="ECO:0000313" key="6">
    <source>
        <dbReference type="Proteomes" id="UP000430508"/>
    </source>
</evidence>
<dbReference type="InterPro" id="IPR018060">
    <property type="entry name" value="HTH_AraC"/>
</dbReference>
<proteinExistence type="predicted"/>
<protein>
    <submittedName>
        <fullName evidence="5">Helix-turn-helix domain-containing protein</fullName>
    </submittedName>
</protein>
<keyword evidence="2" id="KW-0238">DNA-binding</keyword>
<evidence type="ECO:0000256" key="1">
    <source>
        <dbReference type="ARBA" id="ARBA00023015"/>
    </source>
</evidence>
<dbReference type="EMBL" id="CP046996">
    <property type="protein sequence ID" value="QHA01974.1"/>
    <property type="molecule type" value="Genomic_DNA"/>
</dbReference>
<evidence type="ECO:0000256" key="3">
    <source>
        <dbReference type="ARBA" id="ARBA00023163"/>
    </source>
</evidence>
<evidence type="ECO:0000313" key="5">
    <source>
        <dbReference type="EMBL" id="QHA01974.1"/>
    </source>
</evidence>
<gene>
    <name evidence="5" type="ORF">GQ588_14555</name>
</gene>
<dbReference type="InterPro" id="IPR009057">
    <property type="entry name" value="Homeodomain-like_sf"/>
</dbReference>
<feature type="domain" description="HTH araC/xylS-type" evidence="4">
    <location>
        <begin position="49"/>
        <end position="147"/>
    </location>
</feature>
<dbReference type="PROSITE" id="PS01124">
    <property type="entry name" value="HTH_ARAC_FAMILY_2"/>
    <property type="match status" value="1"/>
</dbReference>
<dbReference type="PRINTS" id="PR00032">
    <property type="entry name" value="HTHARAC"/>
</dbReference>
<keyword evidence="1" id="KW-0805">Transcription regulation</keyword>
<dbReference type="Proteomes" id="UP000430508">
    <property type="component" value="Chromosome"/>
</dbReference>
<dbReference type="AlphaFoldDB" id="A0A857DKY6"/>
<dbReference type="SMART" id="SM00342">
    <property type="entry name" value="HTH_ARAC"/>
    <property type="match status" value="1"/>
</dbReference>
<evidence type="ECO:0000256" key="2">
    <source>
        <dbReference type="ARBA" id="ARBA00023125"/>
    </source>
</evidence>
<dbReference type="InterPro" id="IPR020449">
    <property type="entry name" value="Tscrpt_reg_AraC-type_HTH"/>
</dbReference>
<accession>A0A857DKY6</accession>
<name>A0A857DKY6_9FIRM</name>
<dbReference type="PANTHER" id="PTHR43280">
    <property type="entry name" value="ARAC-FAMILY TRANSCRIPTIONAL REGULATOR"/>
    <property type="match status" value="1"/>
</dbReference>
<evidence type="ECO:0000259" key="4">
    <source>
        <dbReference type="PROSITE" id="PS01124"/>
    </source>
</evidence>
<dbReference type="Pfam" id="PF12833">
    <property type="entry name" value="HTH_18"/>
    <property type="match status" value="1"/>
</dbReference>
<sequence>MMSLLERFIVKINKQSSPEEIIIQMVEISKVFTHAVSVLTCKEYSIHINRALQYIKRYYAEKITLNQLARYLSLSPSYLSSQINKETHLTLAGNINKIRIEQSKDLLLNSNKPIKEIADAVGYNYQNHFNSIFKGIVGMTPLEFRKKGFLR</sequence>
<dbReference type="GO" id="GO:0043565">
    <property type="term" value="F:sequence-specific DNA binding"/>
    <property type="evidence" value="ECO:0007669"/>
    <property type="project" value="InterPro"/>
</dbReference>
<organism evidence="5 6">
    <name type="scientific">Dehalobacter restrictus</name>
    <dbReference type="NCBI Taxonomy" id="55583"/>
    <lineage>
        <taxon>Bacteria</taxon>
        <taxon>Bacillati</taxon>
        <taxon>Bacillota</taxon>
        <taxon>Clostridia</taxon>
        <taxon>Eubacteriales</taxon>
        <taxon>Desulfitobacteriaceae</taxon>
        <taxon>Dehalobacter</taxon>
    </lineage>
</organism>
<dbReference type="PANTHER" id="PTHR43280:SF28">
    <property type="entry name" value="HTH-TYPE TRANSCRIPTIONAL ACTIVATOR RHAS"/>
    <property type="match status" value="1"/>
</dbReference>